<dbReference type="Proteomes" id="UP000034838">
    <property type="component" value="Unassembled WGS sequence"/>
</dbReference>
<sequence length="75" mass="8131">MTVAPPANAKAHSPRPIAWAARCRATRDEEHAVSTVRAGPFRPKVYAIRPEATLPALPRPRYPSTCSGVLASRRA</sequence>
<dbReference type="EMBL" id="LBDA02000012">
    <property type="protein sequence ID" value="OIK28500.1"/>
    <property type="molecule type" value="Genomic_DNA"/>
</dbReference>
<gene>
    <name evidence="1" type="ORF">VT52_006825</name>
</gene>
<accession>A0A1J4Q7M4</accession>
<reference evidence="1" key="1">
    <citation type="submission" date="2016-10" db="EMBL/GenBank/DDBJ databases">
        <title>Genome sequence of Streptomyces malaysiense MUSC 136.</title>
        <authorList>
            <person name="Lee L.-H."/>
            <person name="Ser H.-L."/>
        </authorList>
    </citation>
    <scope>NUCLEOTIDE SEQUENCE [LARGE SCALE GENOMIC DNA]</scope>
    <source>
        <strain evidence="1">MUSC 136</strain>
    </source>
</reference>
<proteinExistence type="predicted"/>
<organism evidence="1 2">
    <name type="scientific">Streptomyces malaysiense</name>
    <dbReference type="NCBI Taxonomy" id="1428626"/>
    <lineage>
        <taxon>Bacteria</taxon>
        <taxon>Bacillati</taxon>
        <taxon>Actinomycetota</taxon>
        <taxon>Actinomycetes</taxon>
        <taxon>Kitasatosporales</taxon>
        <taxon>Streptomycetaceae</taxon>
        <taxon>Streptomyces</taxon>
    </lineage>
</organism>
<comment type="caution">
    <text evidence="1">The sequence shown here is derived from an EMBL/GenBank/DDBJ whole genome shotgun (WGS) entry which is preliminary data.</text>
</comment>
<protein>
    <submittedName>
        <fullName evidence="1">Uncharacterized protein</fullName>
    </submittedName>
</protein>
<keyword evidence="2" id="KW-1185">Reference proteome</keyword>
<dbReference type="AlphaFoldDB" id="A0A1J4Q7M4"/>
<evidence type="ECO:0000313" key="1">
    <source>
        <dbReference type="EMBL" id="OIK28500.1"/>
    </source>
</evidence>
<evidence type="ECO:0000313" key="2">
    <source>
        <dbReference type="Proteomes" id="UP000034838"/>
    </source>
</evidence>
<name>A0A1J4Q7M4_9ACTN</name>